<dbReference type="InterPro" id="IPR011701">
    <property type="entry name" value="MFS"/>
</dbReference>
<comment type="caution">
    <text evidence="8">The sequence shown here is derived from an EMBL/GenBank/DDBJ whole genome shotgun (WGS) entry which is preliminary data.</text>
</comment>
<sequence length="385" mass="38956">MTLETPPAGTGTRWRPHVTVLAFGTFAVGTDAFVVAGLLPEIADSLDVDVAAAGQLVTVFSIAYAVLAPLLATLTAGWSRRAVLLTALTLFAAGNAATALAPAYGPVLASRVIAAGGAALYTASASATAATLAGERHRGRAISIVMLGITTSLALGAPLGTAVGAALGWRTTMWLVTALAVAVVPPVALRLPHLRQDVATGLRRRLAPLADRRILTVLATTVVVFTGIYIPYTYITAVYAPAVSGDGNRAAILLLVFGVAGTVGNLVAGHLTDRHGPRKVVLVATLALTAVFLALPAFREPLAAAAPAVAVSALFSFMVTTPQQHRIIALASPGARSMVTSLYQSALYLAISLSGVLGAVGLSVSGAASLTLLAAGFTLTAAALT</sequence>
<gene>
    <name evidence="8" type="primary">araJ_3</name>
    <name evidence="8" type="ORF">GCM10017600_42950</name>
</gene>
<dbReference type="Gene3D" id="1.20.1250.20">
    <property type="entry name" value="MFS general substrate transporter like domains"/>
    <property type="match status" value="1"/>
</dbReference>
<feature type="transmembrane region" description="Helical" evidence="6">
    <location>
        <begin position="213"/>
        <end position="230"/>
    </location>
</feature>
<dbReference type="GO" id="GO:0022857">
    <property type="term" value="F:transmembrane transporter activity"/>
    <property type="evidence" value="ECO:0007669"/>
    <property type="project" value="InterPro"/>
</dbReference>
<evidence type="ECO:0000313" key="9">
    <source>
        <dbReference type="Proteomes" id="UP001143474"/>
    </source>
</evidence>
<feature type="transmembrane region" description="Helical" evidence="6">
    <location>
        <begin position="83"/>
        <end position="105"/>
    </location>
</feature>
<evidence type="ECO:0000256" key="2">
    <source>
        <dbReference type="ARBA" id="ARBA00022475"/>
    </source>
</evidence>
<name>A0A9W6I444_9ACTN</name>
<comment type="subcellular location">
    <subcellularLocation>
        <location evidence="1">Cell membrane</location>
        <topology evidence="1">Multi-pass membrane protein</topology>
    </subcellularLocation>
</comment>
<feature type="domain" description="Major facilitator superfamily (MFS) profile" evidence="7">
    <location>
        <begin position="17"/>
        <end position="385"/>
    </location>
</feature>
<keyword evidence="3 6" id="KW-0812">Transmembrane</keyword>
<feature type="transmembrane region" description="Helical" evidence="6">
    <location>
        <begin position="111"/>
        <end position="132"/>
    </location>
</feature>
<keyword evidence="2" id="KW-1003">Cell membrane</keyword>
<dbReference type="SUPFAM" id="SSF103473">
    <property type="entry name" value="MFS general substrate transporter"/>
    <property type="match status" value="1"/>
</dbReference>
<evidence type="ECO:0000256" key="1">
    <source>
        <dbReference type="ARBA" id="ARBA00004651"/>
    </source>
</evidence>
<proteinExistence type="predicted"/>
<dbReference type="CDD" id="cd17324">
    <property type="entry name" value="MFS_NepI_like"/>
    <property type="match status" value="1"/>
</dbReference>
<dbReference type="InterPro" id="IPR020846">
    <property type="entry name" value="MFS_dom"/>
</dbReference>
<dbReference type="Proteomes" id="UP001143474">
    <property type="component" value="Unassembled WGS sequence"/>
</dbReference>
<keyword evidence="9" id="KW-1185">Reference proteome</keyword>
<dbReference type="InterPro" id="IPR050189">
    <property type="entry name" value="MFS_Efflux_Transporters"/>
</dbReference>
<feature type="transmembrane region" description="Helical" evidence="6">
    <location>
        <begin position="20"/>
        <end position="39"/>
    </location>
</feature>
<feature type="transmembrane region" description="Helical" evidence="6">
    <location>
        <begin position="51"/>
        <end position="71"/>
    </location>
</feature>
<dbReference type="RefSeq" id="WP_271219294.1">
    <property type="nucleotide sequence ID" value="NZ_BAAAVD010000008.1"/>
</dbReference>
<feature type="transmembrane region" description="Helical" evidence="6">
    <location>
        <begin position="342"/>
        <end position="360"/>
    </location>
</feature>
<dbReference type="PANTHER" id="PTHR43124:SF10">
    <property type="entry name" value="PURINE EFFLUX PUMP PBUE"/>
    <property type="match status" value="1"/>
</dbReference>
<feature type="transmembrane region" description="Helical" evidence="6">
    <location>
        <begin position="144"/>
        <end position="167"/>
    </location>
</feature>
<keyword evidence="4 6" id="KW-1133">Transmembrane helix</keyword>
<evidence type="ECO:0000259" key="7">
    <source>
        <dbReference type="PROSITE" id="PS50850"/>
    </source>
</evidence>
<evidence type="ECO:0000313" key="8">
    <source>
        <dbReference type="EMBL" id="GLK10889.1"/>
    </source>
</evidence>
<reference evidence="8" key="2">
    <citation type="submission" date="2023-01" db="EMBL/GenBank/DDBJ databases">
        <authorList>
            <person name="Sun Q."/>
            <person name="Evtushenko L."/>
        </authorList>
    </citation>
    <scope>NUCLEOTIDE SEQUENCE</scope>
    <source>
        <strain evidence="8">VKM Ac-2007</strain>
    </source>
</reference>
<protein>
    <submittedName>
        <fullName evidence="8">MFS transporter</fullName>
    </submittedName>
</protein>
<dbReference type="EMBL" id="BSEV01000009">
    <property type="protein sequence ID" value="GLK10889.1"/>
    <property type="molecule type" value="Genomic_DNA"/>
</dbReference>
<dbReference type="InterPro" id="IPR036259">
    <property type="entry name" value="MFS_trans_sf"/>
</dbReference>
<reference evidence="8" key="1">
    <citation type="journal article" date="2014" name="Int. J. Syst. Evol. Microbiol.">
        <title>Complete genome sequence of Corynebacterium casei LMG S-19264T (=DSM 44701T), isolated from a smear-ripened cheese.</title>
        <authorList>
            <consortium name="US DOE Joint Genome Institute (JGI-PGF)"/>
            <person name="Walter F."/>
            <person name="Albersmeier A."/>
            <person name="Kalinowski J."/>
            <person name="Ruckert C."/>
        </authorList>
    </citation>
    <scope>NUCLEOTIDE SEQUENCE</scope>
    <source>
        <strain evidence="8">VKM Ac-2007</strain>
    </source>
</reference>
<evidence type="ECO:0000256" key="6">
    <source>
        <dbReference type="SAM" id="Phobius"/>
    </source>
</evidence>
<feature type="transmembrane region" description="Helical" evidence="6">
    <location>
        <begin position="304"/>
        <end position="321"/>
    </location>
</feature>
<evidence type="ECO:0000256" key="5">
    <source>
        <dbReference type="ARBA" id="ARBA00023136"/>
    </source>
</evidence>
<dbReference type="GO" id="GO:0005886">
    <property type="term" value="C:plasma membrane"/>
    <property type="evidence" value="ECO:0007669"/>
    <property type="project" value="UniProtKB-SubCell"/>
</dbReference>
<keyword evidence="5 6" id="KW-0472">Membrane</keyword>
<accession>A0A9W6I444</accession>
<dbReference type="Pfam" id="PF07690">
    <property type="entry name" value="MFS_1"/>
    <property type="match status" value="1"/>
</dbReference>
<organism evidence="8 9">
    <name type="scientific">Streptosporangium carneum</name>
    <dbReference type="NCBI Taxonomy" id="47481"/>
    <lineage>
        <taxon>Bacteria</taxon>
        <taxon>Bacillati</taxon>
        <taxon>Actinomycetota</taxon>
        <taxon>Actinomycetes</taxon>
        <taxon>Streptosporangiales</taxon>
        <taxon>Streptosporangiaceae</taxon>
        <taxon>Streptosporangium</taxon>
    </lineage>
</organism>
<dbReference type="AlphaFoldDB" id="A0A9W6I444"/>
<evidence type="ECO:0000256" key="4">
    <source>
        <dbReference type="ARBA" id="ARBA00022989"/>
    </source>
</evidence>
<dbReference type="PANTHER" id="PTHR43124">
    <property type="entry name" value="PURINE EFFLUX PUMP PBUE"/>
    <property type="match status" value="1"/>
</dbReference>
<feature type="transmembrane region" description="Helical" evidence="6">
    <location>
        <begin position="280"/>
        <end position="298"/>
    </location>
</feature>
<feature type="transmembrane region" description="Helical" evidence="6">
    <location>
        <begin position="173"/>
        <end position="192"/>
    </location>
</feature>
<dbReference type="PROSITE" id="PS50850">
    <property type="entry name" value="MFS"/>
    <property type="match status" value="1"/>
</dbReference>
<feature type="transmembrane region" description="Helical" evidence="6">
    <location>
        <begin position="250"/>
        <end position="268"/>
    </location>
</feature>
<evidence type="ECO:0000256" key="3">
    <source>
        <dbReference type="ARBA" id="ARBA00022692"/>
    </source>
</evidence>